<gene>
    <name evidence="2" type="ORF">DCAR_0101367</name>
</gene>
<keyword evidence="3" id="KW-1185">Reference proteome</keyword>
<dbReference type="EMBL" id="CP093343">
    <property type="protein sequence ID" value="WOG82205.1"/>
    <property type="molecule type" value="Genomic_DNA"/>
</dbReference>
<accession>A0AAF0W2P1</accession>
<organism evidence="2 3">
    <name type="scientific">Daucus carota subsp. sativus</name>
    <name type="common">Carrot</name>
    <dbReference type="NCBI Taxonomy" id="79200"/>
    <lineage>
        <taxon>Eukaryota</taxon>
        <taxon>Viridiplantae</taxon>
        <taxon>Streptophyta</taxon>
        <taxon>Embryophyta</taxon>
        <taxon>Tracheophyta</taxon>
        <taxon>Spermatophyta</taxon>
        <taxon>Magnoliopsida</taxon>
        <taxon>eudicotyledons</taxon>
        <taxon>Gunneridae</taxon>
        <taxon>Pentapetalae</taxon>
        <taxon>asterids</taxon>
        <taxon>campanulids</taxon>
        <taxon>Apiales</taxon>
        <taxon>Apiaceae</taxon>
        <taxon>Apioideae</taxon>
        <taxon>Scandiceae</taxon>
        <taxon>Daucinae</taxon>
        <taxon>Daucus</taxon>
        <taxon>Daucus sect. Daucus</taxon>
    </lineage>
</organism>
<reference evidence="2" key="1">
    <citation type="journal article" date="2016" name="Nat. Genet.">
        <title>A high-quality carrot genome assembly provides new insights into carotenoid accumulation and asterid genome evolution.</title>
        <authorList>
            <person name="Iorizzo M."/>
            <person name="Ellison S."/>
            <person name="Senalik D."/>
            <person name="Zeng P."/>
            <person name="Satapoomin P."/>
            <person name="Huang J."/>
            <person name="Bowman M."/>
            <person name="Iovene M."/>
            <person name="Sanseverino W."/>
            <person name="Cavagnaro P."/>
            <person name="Yildiz M."/>
            <person name="Macko-Podgorni A."/>
            <person name="Moranska E."/>
            <person name="Grzebelus E."/>
            <person name="Grzebelus D."/>
            <person name="Ashrafi H."/>
            <person name="Zheng Z."/>
            <person name="Cheng S."/>
            <person name="Spooner D."/>
            <person name="Van Deynze A."/>
            <person name="Simon P."/>
        </authorList>
    </citation>
    <scope>NUCLEOTIDE SEQUENCE</scope>
    <source>
        <tissue evidence="2">Leaf</tissue>
    </source>
</reference>
<evidence type="ECO:0000313" key="3">
    <source>
        <dbReference type="Proteomes" id="UP000077755"/>
    </source>
</evidence>
<evidence type="ECO:0000313" key="2">
    <source>
        <dbReference type="EMBL" id="WOG82205.1"/>
    </source>
</evidence>
<proteinExistence type="predicted"/>
<dbReference type="Proteomes" id="UP000077755">
    <property type="component" value="Chromosome 1"/>
</dbReference>
<name>A0AAF0W2P1_DAUCS</name>
<protein>
    <submittedName>
        <fullName evidence="2">Uncharacterized protein</fullName>
    </submittedName>
</protein>
<sequence length="153" mass="16046">MATSLPSPSLSPSLPSTKTPKTTPKKLPTPSEMIAHYESKGLTTQQASLRVIEDLQKALFRKLVVENTTRKAVNAGDTTAAGVSSGRKLDVINSRLMNLDMKVDTKPGYPQALAIGVASGVMVNGIGAVVPHLASSFANLWNAVRNFSSGGGN</sequence>
<reference evidence="2" key="2">
    <citation type="submission" date="2022-03" db="EMBL/GenBank/DDBJ databases">
        <title>Draft title - Genomic analysis of global carrot germplasm unveils the trajectory of domestication and the origin of high carotenoid orange carrot.</title>
        <authorList>
            <person name="Iorizzo M."/>
            <person name="Ellison S."/>
            <person name="Senalik D."/>
            <person name="Macko-Podgorni A."/>
            <person name="Grzebelus D."/>
            <person name="Bostan H."/>
            <person name="Rolling W."/>
            <person name="Curaba J."/>
            <person name="Simon P."/>
        </authorList>
    </citation>
    <scope>NUCLEOTIDE SEQUENCE</scope>
    <source>
        <tissue evidence="2">Leaf</tissue>
    </source>
</reference>
<dbReference type="AlphaFoldDB" id="A0AAF0W2P1"/>
<feature type="region of interest" description="Disordered" evidence="1">
    <location>
        <begin position="1"/>
        <end position="31"/>
    </location>
</feature>
<evidence type="ECO:0000256" key="1">
    <source>
        <dbReference type="SAM" id="MobiDB-lite"/>
    </source>
</evidence>